<gene>
    <name evidence="1" type="ORF">KSF_046290</name>
</gene>
<evidence type="ECO:0000313" key="1">
    <source>
        <dbReference type="EMBL" id="GHO94581.1"/>
    </source>
</evidence>
<dbReference type="AlphaFoldDB" id="A0A8J3ISP1"/>
<accession>A0A8J3ISP1</accession>
<name>A0A8J3ISP1_9CHLR</name>
<organism evidence="1 2">
    <name type="scientific">Reticulibacter mediterranei</name>
    <dbReference type="NCBI Taxonomy" id="2778369"/>
    <lineage>
        <taxon>Bacteria</taxon>
        <taxon>Bacillati</taxon>
        <taxon>Chloroflexota</taxon>
        <taxon>Ktedonobacteria</taxon>
        <taxon>Ktedonobacterales</taxon>
        <taxon>Reticulibacteraceae</taxon>
        <taxon>Reticulibacter</taxon>
    </lineage>
</organism>
<reference evidence="1" key="1">
    <citation type="submission" date="2020-10" db="EMBL/GenBank/DDBJ databases">
        <title>Taxonomic study of unclassified bacteria belonging to the class Ktedonobacteria.</title>
        <authorList>
            <person name="Yabe S."/>
            <person name="Wang C.M."/>
            <person name="Zheng Y."/>
            <person name="Sakai Y."/>
            <person name="Cavaletti L."/>
            <person name="Monciardini P."/>
            <person name="Donadio S."/>
        </authorList>
    </citation>
    <scope>NUCLEOTIDE SEQUENCE</scope>
    <source>
        <strain evidence="1">ID150040</strain>
    </source>
</reference>
<evidence type="ECO:0000313" key="2">
    <source>
        <dbReference type="Proteomes" id="UP000597444"/>
    </source>
</evidence>
<keyword evidence="2" id="KW-1185">Reference proteome</keyword>
<dbReference type="EMBL" id="BNJK01000001">
    <property type="protein sequence ID" value="GHO94581.1"/>
    <property type="molecule type" value="Genomic_DNA"/>
</dbReference>
<sequence>MNVSRLHTNEKEDVVIVARLLANASSGDPPILTNYRANSLNQPNRRMRTRLDSGVGGKKLQGFPYPDYRHQPIAHSLWNKSR</sequence>
<dbReference type="Proteomes" id="UP000597444">
    <property type="component" value="Unassembled WGS sequence"/>
</dbReference>
<comment type="caution">
    <text evidence="1">The sequence shown here is derived from an EMBL/GenBank/DDBJ whole genome shotgun (WGS) entry which is preliminary data.</text>
</comment>
<proteinExistence type="predicted"/>
<protein>
    <submittedName>
        <fullName evidence="1">Uncharacterized protein</fullName>
    </submittedName>
</protein>